<proteinExistence type="predicted"/>
<organism evidence="1 2">
    <name type="scientific">Candidatus Magnetoglobus multicellularis str. Araruama</name>
    <dbReference type="NCBI Taxonomy" id="890399"/>
    <lineage>
        <taxon>Bacteria</taxon>
        <taxon>Pseudomonadati</taxon>
        <taxon>Thermodesulfobacteriota</taxon>
        <taxon>Desulfobacteria</taxon>
        <taxon>Desulfobacterales</taxon>
        <taxon>Desulfobacteraceae</taxon>
        <taxon>Candidatus Magnetoglobus</taxon>
    </lineage>
</organism>
<comment type="caution">
    <text evidence="1">The sequence shown here is derived from an EMBL/GenBank/DDBJ whole genome shotgun (WGS) entry which is preliminary data.</text>
</comment>
<dbReference type="Proteomes" id="UP000189670">
    <property type="component" value="Unassembled WGS sequence"/>
</dbReference>
<dbReference type="EMBL" id="ATBP01001438">
    <property type="protein sequence ID" value="ETR67334.1"/>
    <property type="molecule type" value="Genomic_DNA"/>
</dbReference>
<evidence type="ECO:0000313" key="2">
    <source>
        <dbReference type="Proteomes" id="UP000189670"/>
    </source>
</evidence>
<dbReference type="AlphaFoldDB" id="A0A1V1NXQ6"/>
<gene>
    <name evidence="1" type="ORF">OMM_05193</name>
</gene>
<accession>A0A1V1NXQ6</accession>
<evidence type="ECO:0008006" key="3">
    <source>
        <dbReference type="Google" id="ProtNLM"/>
    </source>
</evidence>
<reference evidence="2" key="1">
    <citation type="submission" date="2012-11" db="EMBL/GenBank/DDBJ databases">
        <authorList>
            <person name="Lucero-Rivera Y.E."/>
            <person name="Tovar-Ramirez D."/>
        </authorList>
    </citation>
    <scope>NUCLEOTIDE SEQUENCE [LARGE SCALE GENOMIC DNA]</scope>
    <source>
        <strain evidence="2">Araruama</strain>
    </source>
</reference>
<evidence type="ECO:0000313" key="1">
    <source>
        <dbReference type="EMBL" id="ETR67334.1"/>
    </source>
</evidence>
<sequence>MDTNYKIEIKIDIKTTNETQANDIQRNNDSFSIIINNSEAESIDKIEKAALRLTYPAIRESVSKHLSDVSLQKANEKRQEDDFIQINKNQYRVDGEIGRFDFYTHSIYDKSNKCKYNTSKDFFPSKKGNEYYKTIGFKEMAIVEGVTQSSYRKVQKRINRQRYQEEAGTPMRSLQNIVESEGNNLQSYIENKSKEILLNNSCLFEDDNTIKTDNQLEIKLKTKKDEEINKAIVECEEILDQKQINRKGKLVDNQIPYEDPECTVNISDDDVKVKKQKEKRDKCNNDEDKDKKKKRKYIMDTLIHVEKLGMKYVLTGFGIKNLLNILIAFLINSDELDNRFQFFTDGHTVLNNAILSCFGWHKNTGIILDWFHLSKKCKERLSSGLKGRKIRKEVLRHLMPLLWNGLRDDAIEYLENLDSKLIRNQSHILKLIEYLKRNYSYIPCYSVRKKLGLRNSSNIGEKMNDLIISERQKHNGMSWSKDGSICLAGLTALIQNNESERWFADDYLEFKLAA</sequence>
<protein>
    <recommendedName>
        <fullName evidence="3">ISKra4 family transposase</fullName>
    </recommendedName>
</protein>
<name>A0A1V1NXQ6_9BACT</name>